<evidence type="ECO:0000256" key="3">
    <source>
        <dbReference type="ARBA" id="ARBA00022642"/>
    </source>
</evidence>
<dbReference type="PANTHER" id="PTHR32179">
    <property type="entry name" value="NICOTINATE-NUCLEOTIDE PYROPHOSPHORYLASE [CARBOXYLATING]"/>
    <property type="match status" value="1"/>
</dbReference>
<evidence type="ECO:0000256" key="6">
    <source>
        <dbReference type="PIRNR" id="PIRNR006250"/>
    </source>
</evidence>
<dbReference type="SUPFAM" id="SSF51690">
    <property type="entry name" value="Nicotinate/Quinolinate PRTase C-terminal domain-like"/>
    <property type="match status" value="1"/>
</dbReference>
<dbReference type="InterPro" id="IPR037128">
    <property type="entry name" value="Quinolinate_PRibosylTase_N_sf"/>
</dbReference>
<dbReference type="GeneID" id="41589603"/>
<proteinExistence type="inferred from homology"/>
<name>A0A1W6JXD7_9CREN</name>
<evidence type="ECO:0000256" key="2">
    <source>
        <dbReference type="ARBA" id="ARBA00009400"/>
    </source>
</evidence>
<dbReference type="GO" id="GO:0009435">
    <property type="term" value="P:NAD+ biosynthetic process"/>
    <property type="evidence" value="ECO:0007669"/>
    <property type="project" value="UniProtKB-UniPathway"/>
</dbReference>
<dbReference type="UniPathway" id="UPA00253">
    <property type="reaction ID" value="UER00331"/>
</dbReference>
<dbReference type="KEGG" id="aman:B6F84_01750"/>
<gene>
    <name evidence="9" type="ORF">B6F84_01750</name>
</gene>
<dbReference type="InterPro" id="IPR036068">
    <property type="entry name" value="Nicotinate_pribotase-like_C"/>
</dbReference>
<organism evidence="9 10">
    <name type="scientific">Acidianus manzaensis</name>
    <dbReference type="NCBI Taxonomy" id="282676"/>
    <lineage>
        <taxon>Archaea</taxon>
        <taxon>Thermoproteota</taxon>
        <taxon>Thermoprotei</taxon>
        <taxon>Sulfolobales</taxon>
        <taxon>Sulfolobaceae</taxon>
        <taxon>Acidianus</taxon>
    </lineage>
</organism>
<sequence>MIEQIYINKLLNLLEEDYFPEDITSKIVEGYKIRAYIRSKDEGILAGNKFIIPFLQYLGFSINESIKDGSRIEKGNNLLIFEGNADSALSVERIILNILGKLSGISTTTDKMVKLAKEVNPSIRIAGTRKTTPGLRVFEKYAIEVGGGDPHRYNLSSAILIKDNHLAIIGNLEKAIKMAKQIASFTQKIEVEVSSYEDAIKAYKIGVDAILLDNMSPKEIYPIVNELKDKVILEASGKITPDNVKDYAKTNVDIISSGYITHSSKALDFSMDVEKII</sequence>
<dbReference type="InterPro" id="IPR004393">
    <property type="entry name" value="NadC"/>
</dbReference>
<keyword evidence="4 6" id="KW-0328">Glycosyltransferase</keyword>
<dbReference type="EMBL" id="CP020477">
    <property type="protein sequence ID" value="ARM74874.1"/>
    <property type="molecule type" value="Genomic_DNA"/>
</dbReference>
<comment type="catalytic activity">
    <reaction evidence="6">
        <text>nicotinate beta-D-ribonucleotide + CO2 + diphosphate = quinolinate + 5-phospho-alpha-D-ribose 1-diphosphate + 2 H(+)</text>
        <dbReference type="Rhea" id="RHEA:12733"/>
        <dbReference type="ChEBI" id="CHEBI:15378"/>
        <dbReference type="ChEBI" id="CHEBI:16526"/>
        <dbReference type="ChEBI" id="CHEBI:29959"/>
        <dbReference type="ChEBI" id="CHEBI:33019"/>
        <dbReference type="ChEBI" id="CHEBI:57502"/>
        <dbReference type="ChEBI" id="CHEBI:58017"/>
        <dbReference type="EC" id="2.4.2.19"/>
    </reaction>
</comment>
<protein>
    <recommendedName>
        <fullName evidence="6">Nicotinate-nucleotide pyrophosphorylase [carboxylating]</fullName>
        <ecNumber evidence="6">2.4.2.19</ecNumber>
    </recommendedName>
    <alternativeName>
        <fullName evidence="6">Quinolinate phosphoribosyltransferase [decarboxylating]</fullName>
    </alternativeName>
</protein>
<dbReference type="Gene3D" id="3.20.20.70">
    <property type="entry name" value="Aldolase class I"/>
    <property type="match status" value="1"/>
</dbReference>
<dbReference type="Pfam" id="PF02749">
    <property type="entry name" value="QRPTase_N"/>
    <property type="match status" value="1"/>
</dbReference>
<keyword evidence="10" id="KW-1185">Reference proteome</keyword>
<comment type="subunit">
    <text evidence="6">Hexamer formed by 3 homodimers.</text>
</comment>
<dbReference type="SUPFAM" id="SSF54675">
    <property type="entry name" value="Nicotinate/Quinolinate PRTase N-terminal domain-like"/>
    <property type="match status" value="1"/>
</dbReference>
<feature type="domain" description="Quinolinate phosphoribosyl transferase C-terminal" evidence="7">
    <location>
        <begin position="105"/>
        <end position="272"/>
    </location>
</feature>
<keyword evidence="5 6" id="KW-0808">Transferase</keyword>
<dbReference type="InterPro" id="IPR013785">
    <property type="entry name" value="Aldolase_TIM"/>
</dbReference>
<accession>A0A1W6JXD7</accession>
<dbReference type="GO" id="GO:0034213">
    <property type="term" value="P:quinolinate catabolic process"/>
    <property type="evidence" value="ECO:0007669"/>
    <property type="project" value="TreeGrafter"/>
</dbReference>
<dbReference type="GO" id="GO:0004514">
    <property type="term" value="F:nicotinate-nucleotide diphosphorylase (carboxylating) activity"/>
    <property type="evidence" value="ECO:0007669"/>
    <property type="project" value="UniProtKB-EC"/>
</dbReference>
<dbReference type="FunFam" id="3.20.20.70:FF:000030">
    <property type="entry name" value="Nicotinate-nucleotide pyrophosphorylase, carboxylating"/>
    <property type="match status" value="1"/>
</dbReference>
<evidence type="ECO:0000313" key="9">
    <source>
        <dbReference type="EMBL" id="ARM74874.1"/>
    </source>
</evidence>
<evidence type="ECO:0000259" key="7">
    <source>
        <dbReference type="Pfam" id="PF01729"/>
    </source>
</evidence>
<comment type="similarity">
    <text evidence="2 6">Belongs to the NadC/ModD family.</text>
</comment>
<dbReference type="InterPro" id="IPR027277">
    <property type="entry name" value="NadC/ModD"/>
</dbReference>
<dbReference type="PIRSF" id="PIRSF006250">
    <property type="entry name" value="NadC_ModD"/>
    <property type="match status" value="1"/>
</dbReference>
<evidence type="ECO:0000313" key="10">
    <source>
        <dbReference type="Proteomes" id="UP000193404"/>
    </source>
</evidence>
<dbReference type="InterPro" id="IPR002638">
    <property type="entry name" value="Quinolinate_PRibosylTrfase_C"/>
</dbReference>
<dbReference type="RefSeq" id="WP_148690626.1">
    <property type="nucleotide sequence ID" value="NZ_CP020477.1"/>
</dbReference>
<dbReference type="Gene3D" id="3.90.1170.20">
    <property type="entry name" value="Quinolinate phosphoribosyl transferase, N-terminal domain"/>
    <property type="match status" value="1"/>
</dbReference>
<dbReference type="EC" id="2.4.2.19" evidence="6"/>
<dbReference type="Pfam" id="PF01729">
    <property type="entry name" value="QRPTase_C"/>
    <property type="match status" value="1"/>
</dbReference>
<evidence type="ECO:0000256" key="4">
    <source>
        <dbReference type="ARBA" id="ARBA00022676"/>
    </source>
</evidence>
<feature type="domain" description="Quinolinate phosphoribosyl transferase N-terminal" evidence="8">
    <location>
        <begin position="22"/>
        <end position="103"/>
    </location>
</feature>
<comment type="pathway">
    <text evidence="1 6">Cofactor biosynthesis; NAD(+) biosynthesis; nicotinate D-ribonucleotide from quinolinate: step 1/1.</text>
</comment>
<dbReference type="InterPro" id="IPR022412">
    <property type="entry name" value="Quinolinate_PRibosylTrfase_N"/>
</dbReference>
<dbReference type="PANTHER" id="PTHR32179:SF3">
    <property type="entry name" value="NICOTINATE-NUCLEOTIDE PYROPHOSPHORYLASE [CARBOXYLATING]"/>
    <property type="match status" value="1"/>
</dbReference>
<dbReference type="OrthoDB" id="115072at2157"/>
<dbReference type="GO" id="GO:0005737">
    <property type="term" value="C:cytoplasm"/>
    <property type="evidence" value="ECO:0007669"/>
    <property type="project" value="TreeGrafter"/>
</dbReference>
<evidence type="ECO:0000256" key="1">
    <source>
        <dbReference type="ARBA" id="ARBA00004893"/>
    </source>
</evidence>
<reference evidence="9 10" key="1">
    <citation type="submission" date="2017-03" db="EMBL/GenBank/DDBJ databases">
        <title>Sulfur activation and transportation mechanism of thermophilic Archaea Acidianus manzaensis YN-25.</title>
        <authorList>
            <person name="Ma Y."/>
            <person name="Yang Y."/>
            <person name="Xia J."/>
        </authorList>
    </citation>
    <scope>NUCLEOTIDE SEQUENCE [LARGE SCALE GENOMIC DNA]</scope>
    <source>
        <strain evidence="9 10">YN-25</strain>
    </source>
</reference>
<comment type="function">
    <text evidence="6">Involved in the catabolism of quinolinic acid (QA).</text>
</comment>
<dbReference type="NCBIfam" id="TIGR00078">
    <property type="entry name" value="nadC"/>
    <property type="match status" value="1"/>
</dbReference>
<evidence type="ECO:0000259" key="8">
    <source>
        <dbReference type="Pfam" id="PF02749"/>
    </source>
</evidence>
<dbReference type="Proteomes" id="UP000193404">
    <property type="component" value="Chromosome"/>
</dbReference>
<dbReference type="CDD" id="cd01572">
    <property type="entry name" value="QPRTase"/>
    <property type="match status" value="1"/>
</dbReference>
<evidence type="ECO:0000256" key="5">
    <source>
        <dbReference type="ARBA" id="ARBA00022679"/>
    </source>
</evidence>
<dbReference type="AlphaFoldDB" id="A0A1W6JXD7"/>
<dbReference type="STRING" id="282676.B6F84_01750"/>
<keyword evidence="3 6" id="KW-0662">Pyridine nucleotide biosynthesis</keyword>